<dbReference type="GO" id="GO:0043709">
    <property type="term" value="P:cell adhesion involved in single-species biofilm formation"/>
    <property type="evidence" value="ECO:0007669"/>
    <property type="project" value="TreeGrafter"/>
</dbReference>
<keyword evidence="8" id="KW-1185">Reference proteome</keyword>
<dbReference type="GO" id="GO:0052621">
    <property type="term" value="F:diguanylate cyclase activity"/>
    <property type="evidence" value="ECO:0007669"/>
    <property type="project" value="UniProtKB-EC"/>
</dbReference>
<dbReference type="SUPFAM" id="SSF55073">
    <property type="entry name" value="Nucleotide cyclase"/>
    <property type="match status" value="1"/>
</dbReference>
<evidence type="ECO:0000313" key="8">
    <source>
        <dbReference type="Proteomes" id="UP000306416"/>
    </source>
</evidence>
<evidence type="ECO:0000259" key="6">
    <source>
        <dbReference type="PROSITE" id="PS50887"/>
    </source>
</evidence>
<dbReference type="InterPro" id="IPR011006">
    <property type="entry name" value="CheY-like_superfamily"/>
</dbReference>
<dbReference type="GO" id="GO:0000160">
    <property type="term" value="P:phosphorelay signal transduction system"/>
    <property type="evidence" value="ECO:0007669"/>
    <property type="project" value="InterPro"/>
</dbReference>
<dbReference type="InterPro" id="IPR001789">
    <property type="entry name" value="Sig_transdc_resp-reg_receiver"/>
</dbReference>
<dbReference type="PANTHER" id="PTHR45138:SF9">
    <property type="entry name" value="DIGUANYLATE CYCLASE DGCM-RELATED"/>
    <property type="match status" value="1"/>
</dbReference>
<dbReference type="InterPro" id="IPR000160">
    <property type="entry name" value="GGDEF_dom"/>
</dbReference>
<evidence type="ECO:0000313" key="7">
    <source>
        <dbReference type="EMBL" id="TGU70815.1"/>
    </source>
</evidence>
<dbReference type="SMART" id="SM00448">
    <property type="entry name" value="REC"/>
    <property type="match status" value="1"/>
</dbReference>
<dbReference type="Proteomes" id="UP000306416">
    <property type="component" value="Unassembled WGS sequence"/>
</dbReference>
<feature type="coiled-coil region" evidence="4">
    <location>
        <begin position="117"/>
        <end position="144"/>
    </location>
</feature>
<dbReference type="GO" id="GO:1902201">
    <property type="term" value="P:negative regulation of bacterial-type flagellum-dependent cell motility"/>
    <property type="evidence" value="ECO:0007669"/>
    <property type="project" value="TreeGrafter"/>
</dbReference>
<evidence type="ECO:0000256" key="1">
    <source>
        <dbReference type="ARBA" id="ARBA00012528"/>
    </source>
</evidence>
<proteinExistence type="predicted"/>
<dbReference type="PROSITE" id="PS50110">
    <property type="entry name" value="RESPONSE_REGULATORY"/>
    <property type="match status" value="1"/>
</dbReference>
<evidence type="ECO:0000259" key="5">
    <source>
        <dbReference type="PROSITE" id="PS50110"/>
    </source>
</evidence>
<feature type="domain" description="Response regulatory" evidence="5">
    <location>
        <begin position="4"/>
        <end position="122"/>
    </location>
</feature>
<dbReference type="CDD" id="cd01949">
    <property type="entry name" value="GGDEF"/>
    <property type="match status" value="1"/>
</dbReference>
<dbReference type="GO" id="GO:0005886">
    <property type="term" value="C:plasma membrane"/>
    <property type="evidence" value="ECO:0007669"/>
    <property type="project" value="TreeGrafter"/>
</dbReference>
<protein>
    <recommendedName>
        <fullName evidence="1">diguanylate cyclase</fullName>
        <ecNumber evidence="1">2.7.7.65</ecNumber>
    </recommendedName>
</protein>
<organism evidence="7 8">
    <name type="scientific">Geomonas terrae</name>
    <dbReference type="NCBI Taxonomy" id="2562681"/>
    <lineage>
        <taxon>Bacteria</taxon>
        <taxon>Pseudomonadati</taxon>
        <taxon>Thermodesulfobacteriota</taxon>
        <taxon>Desulfuromonadia</taxon>
        <taxon>Geobacterales</taxon>
        <taxon>Geobacteraceae</taxon>
        <taxon>Geomonas</taxon>
    </lineage>
</organism>
<dbReference type="Gene3D" id="3.40.50.2300">
    <property type="match status" value="1"/>
</dbReference>
<dbReference type="InterPro" id="IPR029787">
    <property type="entry name" value="Nucleotide_cyclase"/>
</dbReference>
<evidence type="ECO:0000256" key="3">
    <source>
        <dbReference type="PROSITE-ProRule" id="PRU00169"/>
    </source>
</evidence>
<gene>
    <name evidence="7" type="ORF">E4633_17645</name>
</gene>
<comment type="caution">
    <text evidence="7">The sequence shown here is derived from an EMBL/GenBank/DDBJ whole genome shotgun (WGS) entry which is preliminary data.</text>
</comment>
<dbReference type="PROSITE" id="PS50887">
    <property type="entry name" value="GGDEF"/>
    <property type="match status" value="1"/>
</dbReference>
<feature type="modified residue" description="4-aspartylphosphate" evidence="3">
    <location>
        <position position="55"/>
    </location>
</feature>
<accession>A0A4S1CBR6</accession>
<dbReference type="NCBIfam" id="TIGR00254">
    <property type="entry name" value="GGDEF"/>
    <property type="match status" value="1"/>
</dbReference>
<dbReference type="AlphaFoldDB" id="A0A4S1CBR6"/>
<comment type="catalytic activity">
    <reaction evidence="2">
        <text>2 GTP = 3',3'-c-di-GMP + 2 diphosphate</text>
        <dbReference type="Rhea" id="RHEA:24898"/>
        <dbReference type="ChEBI" id="CHEBI:33019"/>
        <dbReference type="ChEBI" id="CHEBI:37565"/>
        <dbReference type="ChEBI" id="CHEBI:58805"/>
        <dbReference type="EC" id="2.7.7.65"/>
    </reaction>
</comment>
<reference evidence="7 8" key="1">
    <citation type="submission" date="2019-04" db="EMBL/GenBank/DDBJ databases">
        <title>Geobacter oryzae sp. nov., ferric-reducing bacteria isolated from paddy soil.</title>
        <authorList>
            <person name="Xu Z."/>
            <person name="Masuda Y."/>
            <person name="Itoh H."/>
            <person name="Senoo K."/>
        </authorList>
    </citation>
    <scope>NUCLEOTIDE SEQUENCE [LARGE SCALE GENOMIC DNA]</scope>
    <source>
        <strain evidence="7 8">Red111</strain>
    </source>
</reference>
<dbReference type="SMART" id="SM00267">
    <property type="entry name" value="GGDEF"/>
    <property type="match status" value="1"/>
</dbReference>
<dbReference type="EMBL" id="SRSC01000004">
    <property type="protein sequence ID" value="TGU70815.1"/>
    <property type="molecule type" value="Genomic_DNA"/>
</dbReference>
<keyword evidence="4" id="KW-0175">Coiled coil</keyword>
<name>A0A4S1CBR6_9BACT</name>
<dbReference type="PANTHER" id="PTHR45138">
    <property type="entry name" value="REGULATORY COMPONENTS OF SENSORY TRANSDUCTION SYSTEM"/>
    <property type="match status" value="1"/>
</dbReference>
<dbReference type="InterPro" id="IPR050469">
    <property type="entry name" value="Diguanylate_Cyclase"/>
</dbReference>
<feature type="domain" description="GGDEF" evidence="6">
    <location>
        <begin position="172"/>
        <end position="306"/>
    </location>
</feature>
<sequence>MSNCVLVIDDSTAIREQVVRTLKDVGLFEQYREARDGLEGFKTLIESKADLVICDVDMPRMDGYKFLQLVASRPDLQGLPIIMLTGMMDFNSKIRGLEQGASDYLTKPFDPGELVARVRVQLKIKSLQDDLRKANEQLKRLTNIDHLTNLFNRRYLAEIMDGEFIRARRNHENLSLVIFDIDYFKSVNDTYGHQNGDVVLSAVAGIAQQQMRAYDSAARYGGEEFVLVLPGTALEGGVIVAERLRQAVLESSFPPPMEDLTLTISAGVATYPGPSVENIDSLFRRADEALYRAKQSGRNRVDMMPT</sequence>
<evidence type="ECO:0000256" key="2">
    <source>
        <dbReference type="ARBA" id="ARBA00034247"/>
    </source>
</evidence>
<dbReference type="Pfam" id="PF00072">
    <property type="entry name" value="Response_reg"/>
    <property type="match status" value="1"/>
</dbReference>
<dbReference type="Gene3D" id="3.30.70.270">
    <property type="match status" value="1"/>
</dbReference>
<dbReference type="InterPro" id="IPR043128">
    <property type="entry name" value="Rev_trsase/Diguanyl_cyclase"/>
</dbReference>
<dbReference type="SUPFAM" id="SSF52172">
    <property type="entry name" value="CheY-like"/>
    <property type="match status" value="1"/>
</dbReference>
<dbReference type="EC" id="2.7.7.65" evidence="1"/>
<dbReference type="Gene3D" id="6.10.250.690">
    <property type="match status" value="1"/>
</dbReference>
<keyword evidence="3" id="KW-0597">Phosphoprotein</keyword>
<dbReference type="FunFam" id="3.30.70.270:FF:000001">
    <property type="entry name" value="Diguanylate cyclase domain protein"/>
    <property type="match status" value="1"/>
</dbReference>
<evidence type="ECO:0000256" key="4">
    <source>
        <dbReference type="SAM" id="Coils"/>
    </source>
</evidence>
<dbReference type="RefSeq" id="WP_135872174.1">
    <property type="nucleotide sequence ID" value="NZ_SRSC01000004.1"/>
</dbReference>
<dbReference type="Pfam" id="PF00990">
    <property type="entry name" value="GGDEF"/>
    <property type="match status" value="1"/>
</dbReference>